<dbReference type="PANTHER" id="PTHR36456">
    <property type="entry name" value="UPF0232 PROTEIN SCO3875"/>
    <property type="match status" value="1"/>
</dbReference>
<dbReference type="InterPro" id="IPR007922">
    <property type="entry name" value="DciA-like"/>
</dbReference>
<dbReference type="Proteomes" id="UP000199116">
    <property type="component" value="Unassembled WGS sequence"/>
</dbReference>
<evidence type="ECO:0008006" key="3">
    <source>
        <dbReference type="Google" id="ProtNLM"/>
    </source>
</evidence>
<evidence type="ECO:0000313" key="1">
    <source>
        <dbReference type="EMBL" id="SFF60670.1"/>
    </source>
</evidence>
<dbReference type="EMBL" id="FOOH01000001">
    <property type="protein sequence ID" value="SFF60670.1"/>
    <property type="molecule type" value="Genomic_DNA"/>
</dbReference>
<keyword evidence="2" id="KW-1185">Reference proteome</keyword>
<proteinExistence type="predicted"/>
<name>A0A1I2K3C0_9FLAO</name>
<protein>
    <recommendedName>
        <fullName evidence="3">RNA-binding protein</fullName>
    </recommendedName>
</protein>
<sequence>MKMKKRNSENQSLSEVLKEFVDHNKLQGGLDKVSVKDVWYREMGPAIEKYTTAIKLQNETLFVQLSSSVLREELSYGKEKIINMLNRELGKDLIKKLVLR</sequence>
<gene>
    <name evidence="1" type="ORF">SAMN04488033_101386</name>
</gene>
<evidence type="ECO:0000313" key="2">
    <source>
        <dbReference type="Proteomes" id="UP000199116"/>
    </source>
</evidence>
<accession>A0A1I2K3C0</accession>
<reference evidence="2" key="1">
    <citation type="submission" date="2016-10" db="EMBL/GenBank/DDBJ databases">
        <authorList>
            <person name="Varghese N."/>
            <person name="Submissions S."/>
        </authorList>
    </citation>
    <scope>NUCLEOTIDE SEQUENCE [LARGE SCALE GENOMIC DNA]</scope>
    <source>
        <strain evidence="2">DSM 23515</strain>
    </source>
</reference>
<organism evidence="1 2">
    <name type="scientific">Salegentibacter agarivorans</name>
    <dbReference type="NCBI Taxonomy" id="345907"/>
    <lineage>
        <taxon>Bacteria</taxon>
        <taxon>Pseudomonadati</taxon>
        <taxon>Bacteroidota</taxon>
        <taxon>Flavobacteriia</taxon>
        <taxon>Flavobacteriales</taxon>
        <taxon>Flavobacteriaceae</taxon>
        <taxon>Salegentibacter</taxon>
    </lineage>
</organism>
<dbReference type="Pfam" id="PF05258">
    <property type="entry name" value="DciA"/>
    <property type="match status" value="1"/>
</dbReference>
<dbReference type="PANTHER" id="PTHR36456:SF1">
    <property type="entry name" value="UPF0232 PROTEIN SCO3875"/>
    <property type="match status" value="1"/>
</dbReference>
<dbReference type="AlphaFoldDB" id="A0A1I2K3C0"/>